<evidence type="ECO:0000256" key="3">
    <source>
        <dbReference type="ARBA" id="ARBA00022630"/>
    </source>
</evidence>
<evidence type="ECO:0000313" key="10">
    <source>
        <dbReference type="EMBL" id="BAO29252.1"/>
    </source>
</evidence>
<dbReference type="KEGG" id="shd:SUTH_01453"/>
<dbReference type="STRING" id="1223802.SUTH_01453"/>
<feature type="binding site" evidence="7">
    <location>
        <position position="45"/>
    </location>
    <ligand>
        <name>FAD</name>
        <dbReference type="ChEBI" id="CHEBI:57692"/>
    </ligand>
</feature>
<evidence type="ECO:0000256" key="5">
    <source>
        <dbReference type="ARBA" id="ARBA00022857"/>
    </source>
</evidence>
<reference evidence="10 11" key="1">
    <citation type="journal article" date="2014" name="Syst. Appl. Microbiol.">
        <title>Complete genomes of freshwater sulfur oxidizers Sulfuricella denitrificans skB26 and Sulfuritalea hydrogenivorans sk43H: genetic insights into the sulfur oxidation pathway of betaproteobacteria.</title>
        <authorList>
            <person name="Watanabe T."/>
            <person name="Kojima H."/>
            <person name="Fukui M."/>
        </authorList>
    </citation>
    <scope>NUCLEOTIDE SEQUENCE [LARGE SCALE GENOMIC DNA]</scope>
    <source>
        <strain evidence="10">DSM22779</strain>
    </source>
</reference>
<evidence type="ECO:0000256" key="2">
    <source>
        <dbReference type="ARBA" id="ARBA00008312"/>
    </source>
</evidence>
<feature type="binding site" evidence="8">
    <location>
        <begin position="152"/>
        <end position="155"/>
    </location>
    <ligand>
        <name>NADP(+)</name>
        <dbReference type="ChEBI" id="CHEBI:58349"/>
    </ligand>
</feature>
<comment type="similarity">
    <text evidence="2">Belongs to the ferredoxin--NADP reductase type 1 family.</text>
</comment>
<dbReference type="PANTHER" id="PTHR48467:SF1">
    <property type="entry name" value="GLUTAMATE SYNTHASE 1 [NADH], CHLOROPLASTIC-LIKE"/>
    <property type="match status" value="1"/>
</dbReference>
<dbReference type="InterPro" id="IPR021163">
    <property type="entry name" value="Ferredox_Rdtase_adrenod"/>
</dbReference>
<keyword evidence="3" id="KW-0285">Flavoprotein</keyword>
<dbReference type="PANTHER" id="PTHR48467">
    <property type="entry name" value="GLUTAMATE SYNTHASE 1 [NADH], CHLOROPLASTIC-LIKE"/>
    <property type="match status" value="1"/>
</dbReference>
<evidence type="ECO:0000256" key="7">
    <source>
        <dbReference type="PIRSR" id="PIRSR000362-1"/>
    </source>
</evidence>
<evidence type="ECO:0000259" key="9">
    <source>
        <dbReference type="Pfam" id="PF07992"/>
    </source>
</evidence>
<dbReference type="RefSeq" id="WP_041098228.1">
    <property type="nucleotide sequence ID" value="NZ_AP012547.1"/>
</dbReference>
<organism evidence="10 11">
    <name type="scientific">Sulfuritalea hydrogenivorans sk43H</name>
    <dbReference type="NCBI Taxonomy" id="1223802"/>
    <lineage>
        <taxon>Bacteria</taxon>
        <taxon>Pseudomonadati</taxon>
        <taxon>Pseudomonadota</taxon>
        <taxon>Betaproteobacteria</taxon>
        <taxon>Nitrosomonadales</taxon>
        <taxon>Sterolibacteriaceae</taxon>
        <taxon>Sulfuritalea</taxon>
    </lineage>
</organism>
<evidence type="ECO:0000256" key="8">
    <source>
        <dbReference type="PIRSR" id="PIRSR000362-2"/>
    </source>
</evidence>
<keyword evidence="6" id="KW-0560">Oxidoreductase</keyword>
<feature type="binding site" evidence="8">
    <location>
        <begin position="196"/>
        <end position="197"/>
    </location>
    <ligand>
        <name>NADP(+)</name>
        <dbReference type="ChEBI" id="CHEBI:58349"/>
    </ligand>
</feature>
<dbReference type="EMBL" id="AP012547">
    <property type="protein sequence ID" value="BAO29252.1"/>
    <property type="molecule type" value="Genomic_DNA"/>
</dbReference>
<keyword evidence="5 8" id="KW-0521">NADP</keyword>
<comment type="cofactor">
    <cofactor evidence="1 7">
        <name>FAD</name>
        <dbReference type="ChEBI" id="CHEBI:57692"/>
    </cofactor>
</comment>
<keyword evidence="4 7" id="KW-0274">FAD</keyword>
<dbReference type="GO" id="GO:0016491">
    <property type="term" value="F:oxidoreductase activity"/>
    <property type="evidence" value="ECO:0007669"/>
    <property type="project" value="UniProtKB-KW"/>
</dbReference>
<feature type="domain" description="FAD/NAD(P)-binding" evidence="9">
    <location>
        <begin position="7"/>
        <end position="165"/>
    </location>
</feature>
<dbReference type="AlphaFoldDB" id="W0SE92"/>
<dbReference type="InterPro" id="IPR036188">
    <property type="entry name" value="FAD/NAD-bd_sf"/>
</dbReference>
<dbReference type="HOGENOM" id="CLU_024722_3_1_4"/>
<evidence type="ECO:0000313" key="11">
    <source>
        <dbReference type="Proteomes" id="UP000031637"/>
    </source>
</evidence>
<feature type="binding site" evidence="8">
    <location>
        <position position="358"/>
    </location>
    <ligand>
        <name>NADP(+)</name>
        <dbReference type="ChEBI" id="CHEBI:58349"/>
    </ligand>
</feature>
<dbReference type="InterPro" id="IPR023753">
    <property type="entry name" value="FAD/NAD-binding_dom"/>
</dbReference>
<accession>W0SE92</accession>
<dbReference type="Gene3D" id="3.50.50.60">
    <property type="entry name" value="FAD/NAD(P)-binding domain"/>
    <property type="match status" value="1"/>
</dbReference>
<dbReference type="Gene3D" id="3.40.50.720">
    <property type="entry name" value="NAD(P)-binding Rossmann-like Domain"/>
    <property type="match status" value="1"/>
</dbReference>
<sequence>MSQAAIHIAIVGAGPSGCYVADALGRKLPGARIDVFDRLPTPFGLVRGGVAPDHQGTKNIARQFERTLGKKGVRFLGNIAVGRDISYEEIKSAYDVLVITIGALEDRRLGIPGENLDAVYGSGQFVAWYNGIPDSRDLDPVLDGKSVAIIGNGNVALDIARLLGKTPDELAASDLCAHARAAFAAARIEDIWLIGRRGPPEASFTTAELAEFGELSRVAVLVDPAQLPQTLPEGLQEEQRKLAEKNLDVLQGYAARGQQPERPLRLHFVFNAAPIEIRGEHRARELVLEKTRIENGRAIPGGETFTIPADTVICAIGYRSTPFPGLPFDHARGTVAHEQGRVETGVYASGWCKRGPQGVVPANRADSLAVAELILADLAIHPPSGKPGGTVIDALLAGRGARPVDFAGWQKINAAEVAAGQGRQREKLTRIGELLAAAQN</sequence>
<evidence type="ECO:0000256" key="4">
    <source>
        <dbReference type="ARBA" id="ARBA00022827"/>
    </source>
</evidence>
<dbReference type="OrthoDB" id="9815647at2"/>
<dbReference type="InterPro" id="IPR055275">
    <property type="entry name" value="Ferredox_Rdtase"/>
</dbReference>
<dbReference type="SUPFAM" id="SSF51971">
    <property type="entry name" value="Nucleotide-binding domain"/>
    <property type="match status" value="1"/>
</dbReference>
<proteinExistence type="inferred from homology"/>
<feature type="binding site" evidence="7">
    <location>
        <position position="351"/>
    </location>
    <ligand>
        <name>FAD</name>
        <dbReference type="ChEBI" id="CHEBI:57692"/>
    </ligand>
</feature>
<feature type="binding site" evidence="7">
    <location>
        <position position="16"/>
    </location>
    <ligand>
        <name>FAD</name>
        <dbReference type="ChEBI" id="CHEBI:57692"/>
    </ligand>
</feature>
<feature type="binding site" evidence="8">
    <location>
        <position position="208"/>
    </location>
    <ligand>
        <name>NADP(+)</name>
        <dbReference type="ChEBI" id="CHEBI:58349"/>
    </ligand>
</feature>
<evidence type="ECO:0000256" key="6">
    <source>
        <dbReference type="ARBA" id="ARBA00023002"/>
    </source>
</evidence>
<protein>
    <submittedName>
        <fullName evidence="10">Ferredoxin--NADP(+) reductase</fullName>
    </submittedName>
</protein>
<evidence type="ECO:0000256" key="1">
    <source>
        <dbReference type="ARBA" id="ARBA00001974"/>
    </source>
</evidence>
<dbReference type="PIRSF" id="PIRSF000362">
    <property type="entry name" value="FNR"/>
    <property type="match status" value="1"/>
</dbReference>
<feature type="binding site" evidence="7">
    <location>
        <position position="81"/>
    </location>
    <ligand>
        <name>FAD</name>
        <dbReference type="ChEBI" id="CHEBI:57692"/>
    </ligand>
</feature>
<dbReference type="Proteomes" id="UP000031637">
    <property type="component" value="Chromosome"/>
</dbReference>
<gene>
    <name evidence="10" type="ORF">SUTH_01453</name>
</gene>
<name>W0SE92_9PROT</name>
<dbReference type="Pfam" id="PF07992">
    <property type="entry name" value="Pyr_redox_2"/>
    <property type="match status" value="1"/>
</dbReference>
<dbReference type="PRINTS" id="PR00419">
    <property type="entry name" value="ADXRDTASE"/>
</dbReference>
<keyword evidence="11" id="KW-1185">Reference proteome</keyword>